<proteinExistence type="predicted"/>
<gene>
    <name evidence="1" type="ORF">UW63_C0012G0016</name>
</gene>
<evidence type="ECO:0000313" key="2">
    <source>
        <dbReference type="Proteomes" id="UP000034154"/>
    </source>
</evidence>
<comment type="caution">
    <text evidence="1">The sequence shown here is derived from an EMBL/GenBank/DDBJ whole genome shotgun (WGS) entry which is preliminary data.</text>
</comment>
<evidence type="ECO:0000313" key="1">
    <source>
        <dbReference type="EMBL" id="KKT71617.1"/>
    </source>
</evidence>
<name>A0A0G1LS01_9BACT</name>
<reference evidence="1 2" key="1">
    <citation type="journal article" date="2015" name="Nature">
        <title>rRNA introns, odd ribosomes, and small enigmatic genomes across a large radiation of phyla.</title>
        <authorList>
            <person name="Brown C.T."/>
            <person name="Hug L.A."/>
            <person name="Thomas B.C."/>
            <person name="Sharon I."/>
            <person name="Castelle C.J."/>
            <person name="Singh A."/>
            <person name="Wilkins M.J."/>
            <person name="Williams K.H."/>
            <person name="Banfield J.F."/>
        </authorList>
    </citation>
    <scope>NUCLEOTIDE SEQUENCE [LARGE SCALE GENOMIC DNA]</scope>
</reference>
<dbReference type="AlphaFoldDB" id="A0A0G1LS01"/>
<dbReference type="EMBL" id="LCJB01000012">
    <property type="protein sequence ID" value="KKT71617.1"/>
    <property type="molecule type" value="Genomic_DNA"/>
</dbReference>
<dbReference type="Proteomes" id="UP000034154">
    <property type="component" value="Unassembled WGS sequence"/>
</dbReference>
<sequence length="133" mass="14725">MRVVLIIVNGILNDVCAHYHQLIVEQAELTEVTTVTVITNSGIVEILKQLHIEFERTFFLGEDPIPQDLEDHLLDDKWLARPMSVVAVSDSGRGALILRRAQLIKAGPNFDGGIWNKGVTSTLNRLIPSPCNA</sequence>
<accession>A0A0G1LS01</accession>
<organism evidence="1 2">
    <name type="scientific">Candidatus Uhrbacteria bacterium GW2011_GWF2_44_350</name>
    <dbReference type="NCBI Taxonomy" id="1619000"/>
    <lineage>
        <taxon>Bacteria</taxon>
        <taxon>Candidatus Uhriibacteriota</taxon>
    </lineage>
</organism>
<protein>
    <submittedName>
        <fullName evidence="1">Uncharacterized protein</fullName>
    </submittedName>
</protein>